<dbReference type="GO" id="GO:0005737">
    <property type="term" value="C:cytoplasm"/>
    <property type="evidence" value="ECO:0007669"/>
    <property type="project" value="UniProtKB-SubCell"/>
</dbReference>
<dbReference type="CDD" id="cd00419">
    <property type="entry name" value="Ferrochelatase_C"/>
    <property type="match status" value="1"/>
</dbReference>
<evidence type="ECO:0000256" key="6">
    <source>
        <dbReference type="ARBA" id="ARBA00024536"/>
    </source>
</evidence>
<keyword evidence="7" id="KW-0963">Cytoplasm</keyword>
<keyword evidence="4 7" id="KW-0456">Lyase</keyword>
<comment type="caution">
    <text evidence="9">The sequence shown here is derived from an EMBL/GenBank/DDBJ whole genome shotgun (WGS) entry which is preliminary data.</text>
</comment>
<reference evidence="9 10" key="1">
    <citation type="submission" date="2019-10" db="EMBL/GenBank/DDBJ databases">
        <title>Extracellular Electron Transfer in a Candidatus Methanoperedens spp. Enrichment Culture.</title>
        <authorList>
            <person name="Berger S."/>
            <person name="Rangel Shaw D."/>
            <person name="Berben T."/>
            <person name="In 'T Zandt M."/>
            <person name="Frank J."/>
            <person name="Reimann J."/>
            <person name="Jetten M.S.M."/>
            <person name="Welte C.U."/>
        </authorList>
    </citation>
    <scope>NUCLEOTIDE SEQUENCE [LARGE SCALE GENOMIC DNA]</scope>
    <source>
        <strain evidence="9">SB12</strain>
    </source>
</reference>
<evidence type="ECO:0000256" key="4">
    <source>
        <dbReference type="ARBA" id="ARBA00023239"/>
    </source>
</evidence>
<evidence type="ECO:0000256" key="2">
    <source>
        <dbReference type="ARBA" id="ARBA00023004"/>
    </source>
</evidence>
<dbReference type="EMBL" id="WBUI01000020">
    <property type="protein sequence ID" value="KAB2930472.1"/>
    <property type="molecule type" value="Genomic_DNA"/>
</dbReference>
<dbReference type="InterPro" id="IPR033659">
    <property type="entry name" value="Ferrochelatase_N"/>
</dbReference>
<evidence type="ECO:0000313" key="10">
    <source>
        <dbReference type="Proteomes" id="UP000460298"/>
    </source>
</evidence>
<dbReference type="InterPro" id="IPR001015">
    <property type="entry name" value="Ferrochelatase"/>
</dbReference>
<evidence type="ECO:0000313" key="9">
    <source>
        <dbReference type="EMBL" id="KAB2930472.1"/>
    </source>
</evidence>
<evidence type="ECO:0000256" key="3">
    <source>
        <dbReference type="ARBA" id="ARBA00023133"/>
    </source>
</evidence>
<comment type="function">
    <text evidence="7">Catalyzes the ferrous insertion into protoporphyrin IX.</text>
</comment>
<protein>
    <recommendedName>
        <fullName evidence="7">Ferrochelatase</fullName>
        <ecNumber evidence="7">4.98.1.1</ecNumber>
    </recommendedName>
    <alternativeName>
        <fullName evidence="7">Heme synthase</fullName>
    </alternativeName>
    <alternativeName>
        <fullName evidence="7">Protoheme ferro-lyase</fullName>
    </alternativeName>
</protein>
<dbReference type="CDD" id="cd03411">
    <property type="entry name" value="Ferrochelatase_N"/>
    <property type="match status" value="1"/>
</dbReference>
<comment type="catalytic activity">
    <reaction evidence="6">
        <text>Fe-coproporphyrin III + 2 H(+) = coproporphyrin III + Fe(2+)</text>
        <dbReference type="Rhea" id="RHEA:49572"/>
        <dbReference type="ChEBI" id="CHEBI:15378"/>
        <dbReference type="ChEBI" id="CHEBI:29033"/>
        <dbReference type="ChEBI" id="CHEBI:68438"/>
        <dbReference type="ChEBI" id="CHEBI:131725"/>
        <dbReference type="EC" id="4.99.1.9"/>
    </reaction>
    <physiologicalReaction direction="right-to-left" evidence="6">
        <dbReference type="Rhea" id="RHEA:49574"/>
    </physiologicalReaction>
</comment>
<evidence type="ECO:0000256" key="8">
    <source>
        <dbReference type="RuleBase" id="RU004185"/>
    </source>
</evidence>
<dbReference type="GO" id="GO:0004325">
    <property type="term" value="F:ferrochelatase activity"/>
    <property type="evidence" value="ECO:0007669"/>
    <property type="project" value="UniProtKB-UniRule"/>
</dbReference>
<evidence type="ECO:0000256" key="1">
    <source>
        <dbReference type="ARBA" id="ARBA00007718"/>
    </source>
</evidence>
<dbReference type="UniPathway" id="UPA00252">
    <property type="reaction ID" value="UER00325"/>
</dbReference>
<evidence type="ECO:0000256" key="7">
    <source>
        <dbReference type="HAMAP-Rule" id="MF_00323"/>
    </source>
</evidence>
<dbReference type="HAMAP" id="MF_00323">
    <property type="entry name" value="Ferrochelatase"/>
    <property type="match status" value="1"/>
</dbReference>
<dbReference type="EC" id="4.98.1.1" evidence="7"/>
<dbReference type="Proteomes" id="UP000460298">
    <property type="component" value="Unassembled WGS sequence"/>
</dbReference>
<dbReference type="GO" id="GO:0046872">
    <property type="term" value="F:metal ion binding"/>
    <property type="evidence" value="ECO:0007669"/>
    <property type="project" value="UniProtKB-KW"/>
</dbReference>
<dbReference type="SUPFAM" id="SSF53800">
    <property type="entry name" value="Chelatase"/>
    <property type="match status" value="1"/>
</dbReference>
<organism evidence="9 10">
    <name type="scientific">Leptonema illini</name>
    <dbReference type="NCBI Taxonomy" id="183"/>
    <lineage>
        <taxon>Bacteria</taxon>
        <taxon>Pseudomonadati</taxon>
        <taxon>Spirochaetota</taxon>
        <taxon>Spirochaetia</taxon>
        <taxon>Leptospirales</taxon>
        <taxon>Leptospiraceae</taxon>
        <taxon>Leptonema</taxon>
    </lineage>
</organism>
<evidence type="ECO:0000256" key="5">
    <source>
        <dbReference type="ARBA" id="ARBA00023244"/>
    </source>
</evidence>
<dbReference type="NCBIfam" id="TIGR00109">
    <property type="entry name" value="hemH"/>
    <property type="match status" value="1"/>
</dbReference>
<dbReference type="AlphaFoldDB" id="A0A833M088"/>
<sequence length="338" mass="37992">MAGTTGIVLINLGSPASPSVRDVRTYLAQFLSDPFVIDLPAAMRWLLLHGIILRFRPKKSAHAYQSIWTDRGSPLVFHTADLADAVQRRFGKEAVVRYAMRYGSPSVHSVCESLRKEGISRIHFVPLYPQFAGATTATVMGDVFRAVMSDAWRPLFPSFEPPFYDAEGFVELWASRVKRLSRDTHVLFSFHGLPVRQIHRSGDSRCMQEGCCEREAPTHCYRAQCMHSARAVAVAAGLDKENWSVAFQSRLGRDEWLSPSTEDRIRVLAAQNRSLAIVPLSFVADCLETLEELAIRGEEVYREVGGNGEFRLVPSLNADEDWADFLYKKLKKGLKEAE</sequence>
<feature type="binding site" evidence="7">
    <location>
        <position position="288"/>
    </location>
    <ligand>
        <name>Fe(2+)</name>
        <dbReference type="ChEBI" id="CHEBI:29033"/>
    </ligand>
</feature>
<comment type="pathway">
    <text evidence="7">Porphyrin-containing compound metabolism; protoheme biosynthesis; protoheme from protoporphyrin-IX: step 1/1.</text>
</comment>
<dbReference type="Gene3D" id="3.40.50.1400">
    <property type="match status" value="2"/>
</dbReference>
<keyword evidence="5 7" id="KW-0627">Porphyrin biosynthesis</keyword>
<dbReference type="PANTHER" id="PTHR11108:SF1">
    <property type="entry name" value="FERROCHELATASE, MITOCHONDRIAL"/>
    <property type="match status" value="1"/>
</dbReference>
<feature type="binding site" evidence="7">
    <location>
        <position position="191"/>
    </location>
    <ligand>
        <name>Fe(2+)</name>
        <dbReference type="ChEBI" id="CHEBI:29033"/>
    </ligand>
</feature>
<keyword evidence="7" id="KW-0479">Metal-binding</keyword>
<name>A0A833M088_9LEPT</name>
<dbReference type="Pfam" id="PF00762">
    <property type="entry name" value="Ferrochelatase"/>
    <property type="match status" value="1"/>
</dbReference>
<dbReference type="InterPro" id="IPR033644">
    <property type="entry name" value="Ferrochelatase_C"/>
</dbReference>
<gene>
    <name evidence="7" type="primary">hemH</name>
    <name evidence="9" type="ORF">F9K24_16575</name>
</gene>
<keyword evidence="3 7" id="KW-0350">Heme biosynthesis</keyword>
<dbReference type="PANTHER" id="PTHR11108">
    <property type="entry name" value="FERROCHELATASE"/>
    <property type="match status" value="1"/>
</dbReference>
<dbReference type="GO" id="GO:0006783">
    <property type="term" value="P:heme biosynthetic process"/>
    <property type="evidence" value="ECO:0007669"/>
    <property type="project" value="UniProtKB-UniRule"/>
</dbReference>
<comment type="similarity">
    <text evidence="1 7 8">Belongs to the ferrochelatase family.</text>
</comment>
<comment type="subcellular location">
    <subcellularLocation>
        <location evidence="7">Cytoplasm</location>
    </subcellularLocation>
</comment>
<comment type="catalytic activity">
    <reaction evidence="7">
        <text>heme b + 2 H(+) = protoporphyrin IX + Fe(2+)</text>
        <dbReference type="Rhea" id="RHEA:22584"/>
        <dbReference type="ChEBI" id="CHEBI:15378"/>
        <dbReference type="ChEBI" id="CHEBI:29033"/>
        <dbReference type="ChEBI" id="CHEBI:57306"/>
        <dbReference type="ChEBI" id="CHEBI:60344"/>
        <dbReference type="EC" id="4.98.1.1"/>
    </reaction>
</comment>
<proteinExistence type="inferred from homology"/>
<accession>A0A833M088</accession>
<keyword evidence="2 7" id="KW-0408">Iron</keyword>